<sequence>MFVAMSLSILPCPQAGRQSRITTGPLRRAHLIRTVSVYNLSRANLARPAAELAAVYNASIYFFSELIPTHFDPADCTIRLHGDRSLLPLDYVAAAEALEGAAPRGDFCINILAAYDAFDELRGAHFRAQQQGCDIATAFDIPPVDLVIRTTAEPLLSGFLPLQCQYAELTFLATPLNELTATDIDAVIAEHRRFPQRRGR</sequence>
<reference evidence="7" key="1">
    <citation type="submission" date="2007-04" db="EMBL/GenBank/DDBJ databases">
        <authorList>
            <consortium name="US DOE Joint Genome Institute"/>
            <person name="Copeland A."/>
            <person name="Lucas S."/>
            <person name="Lapidus A."/>
            <person name="Barry K."/>
            <person name="Detter J.C."/>
            <person name="Glavina del Rio T."/>
            <person name="Hammon N."/>
            <person name="Israni S."/>
            <person name="Dalin E."/>
            <person name="Tice H."/>
            <person name="Pitluck S."/>
            <person name="Chain P."/>
            <person name="Malfatti S."/>
            <person name="Shin M."/>
            <person name="Vergez L."/>
            <person name="Schmutz J."/>
            <person name="Larimer F."/>
            <person name="Land M."/>
            <person name="Hauser L."/>
            <person name="Kyrpides N."/>
            <person name="Mikhailova N."/>
            <person name="Miller C."/>
            <person name="Richardson P."/>
        </authorList>
    </citation>
    <scope>NUCLEOTIDE SEQUENCE</scope>
    <source>
        <strain evidence="7">PYR-GCK</strain>
    </source>
</reference>
<evidence type="ECO:0000256" key="2">
    <source>
        <dbReference type="ARBA" id="ARBA00038453"/>
    </source>
</evidence>
<dbReference type="EMBL" id="CP000656">
    <property type="protein sequence ID" value="ABP47219.1"/>
    <property type="molecule type" value="Genomic_DNA"/>
</dbReference>
<comment type="similarity">
    <text evidence="2">Belongs to the UPP synthase family. Z-FPP synthase subfamily.</text>
</comment>
<organism evidence="7">
    <name type="scientific">Mycolicibacterium gilvum (strain PYR-GCK)</name>
    <name type="common">Mycobacterium gilvum (strain PYR-GCK)</name>
    <dbReference type="NCBI Taxonomy" id="350054"/>
    <lineage>
        <taxon>Bacteria</taxon>
        <taxon>Bacillati</taxon>
        <taxon>Actinomycetota</taxon>
        <taxon>Actinomycetes</taxon>
        <taxon>Mycobacteriales</taxon>
        <taxon>Mycobacteriaceae</taxon>
        <taxon>Mycolicibacterium</taxon>
    </lineage>
</organism>
<dbReference type="PANTHER" id="PTHR10291">
    <property type="entry name" value="DEHYDRODOLICHYL DIPHOSPHATE SYNTHASE FAMILY MEMBER"/>
    <property type="match status" value="1"/>
</dbReference>
<keyword evidence="1 7" id="KW-0808">Transferase</keyword>
<evidence type="ECO:0000256" key="1">
    <source>
        <dbReference type="ARBA" id="ARBA00022679"/>
    </source>
</evidence>
<dbReference type="InterPro" id="IPR036424">
    <property type="entry name" value="UPP_synth-like_sf"/>
</dbReference>
<dbReference type="STRING" id="350054.Mflv_4751"/>
<accession>A4TF60</accession>
<protein>
    <recommendedName>
        <fullName evidence="3">(2Z,6E)-farnesyl diphosphate synthase</fullName>
        <ecNumber evidence="3">2.5.1.68</ecNumber>
    </recommendedName>
    <alternativeName>
        <fullName evidence="4">Z-FPP synthase</fullName>
    </alternativeName>
    <alternativeName>
        <fullName evidence="5">Z-isoprenyl diphosphate synthase</fullName>
    </alternativeName>
</protein>
<evidence type="ECO:0000256" key="5">
    <source>
        <dbReference type="ARBA" id="ARBA00041843"/>
    </source>
</evidence>
<dbReference type="AlphaFoldDB" id="A4TF60"/>
<dbReference type="GO" id="GO:0033850">
    <property type="term" value="F:Z-farnesyl diphosphate synthase activity"/>
    <property type="evidence" value="ECO:0007669"/>
    <property type="project" value="UniProtKB-EC"/>
</dbReference>
<dbReference type="HOGENOM" id="CLU_038505_2_0_11"/>
<dbReference type="Gene3D" id="3.40.1180.10">
    <property type="entry name" value="Decaprenyl diphosphate synthase-like"/>
    <property type="match status" value="1"/>
</dbReference>
<dbReference type="InterPro" id="IPR001441">
    <property type="entry name" value="UPP_synth-like"/>
</dbReference>
<evidence type="ECO:0000256" key="4">
    <source>
        <dbReference type="ARBA" id="ARBA00041688"/>
    </source>
</evidence>
<dbReference type="GO" id="GO:0016094">
    <property type="term" value="P:polyprenol biosynthetic process"/>
    <property type="evidence" value="ECO:0007669"/>
    <property type="project" value="TreeGrafter"/>
</dbReference>
<dbReference type="eggNOG" id="COG0020">
    <property type="taxonomic scope" value="Bacteria"/>
</dbReference>
<dbReference type="KEGG" id="mgi:Mflv_4751"/>
<dbReference type="GO" id="GO:0045547">
    <property type="term" value="F:ditrans,polycis-polyprenyl diphosphate synthase [(2E,6E)-farnesyl diphosphate specific] activity"/>
    <property type="evidence" value="ECO:0007669"/>
    <property type="project" value="TreeGrafter"/>
</dbReference>
<evidence type="ECO:0000313" key="7">
    <source>
        <dbReference type="EMBL" id="ABP47219.1"/>
    </source>
</evidence>
<dbReference type="EC" id="2.5.1.68" evidence="3"/>
<gene>
    <name evidence="7" type="ordered locus">Mflv_4751</name>
</gene>
<comment type="catalytic activity">
    <reaction evidence="6">
        <text>isopentenyl diphosphate + (2E)-geranyl diphosphate = (2Z,6E)-farnesyl diphosphate + diphosphate</text>
        <dbReference type="Rhea" id="RHEA:23300"/>
        <dbReference type="ChEBI" id="CHEBI:33019"/>
        <dbReference type="ChEBI" id="CHEBI:58057"/>
        <dbReference type="ChEBI" id="CHEBI:128769"/>
        <dbReference type="ChEBI" id="CHEBI:162247"/>
        <dbReference type="EC" id="2.5.1.68"/>
    </reaction>
</comment>
<dbReference type="Pfam" id="PF01255">
    <property type="entry name" value="Prenyltransf"/>
    <property type="match status" value="1"/>
</dbReference>
<proteinExistence type="inferred from homology"/>
<evidence type="ECO:0000256" key="6">
    <source>
        <dbReference type="ARBA" id="ARBA00048726"/>
    </source>
</evidence>
<dbReference type="PANTHER" id="PTHR10291:SF43">
    <property type="entry name" value="DEHYDRODOLICHYL DIPHOSPHATE SYNTHASE COMPLEX SUBUNIT DHDDS"/>
    <property type="match status" value="1"/>
</dbReference>
<dbReference type="SUPFAM" id="SSF64005">
    <property type="entry name" value="Undecaprenyl diphosphate synthase"/>
    <property type="match status" value="1"/>
</dbReference>
<evidence type="ECO:0000256" key="3">
    <source>
        <dbReference type="ARBA" id="ARBA00038925"/>
    </source>
</evidence>
<reference evidence="7" key="2">
    <citation type="journal article" date="2013" name="PLoS ONE">
        <title>A Gene Expression Study of the Activities of Aromatic Ring-Cleavage Dioxygenases in Mycobacterium gilvum PYR-GCK to Changes in Salinity and pH during Pyrene Degradation.</title>
        <authorList>
            <person name="Badejo A.C."/>
            <person name="Badejo A.O."/>
            <person name="Shin K.H."/>
            <person name="Chai Y.G."/>
        </authorList>
    </citation>
    <scope>NUCLEOTIDE SEQUENCE [LARGE SCALE GENOMIC DNA]</scope>
    <source>
        <strain evidence="7">PYR-GCK</strain>
    </source>
</reference>
<name>A4TF60_MYCGI</name>